<evidence type="ECO:0000256" key="1">
    <source>
        <dbReference type="SAM" id="Phobius"/>
    </source>
</evidence>
<accession>A0A5K1UGL2</accession>
<keyword evidence="1" id="KW-1133">Transmembrane helix</keyword>
<proteinExistence type="predicted"/>
<dbReference type="OMA" id="LIWQHET"/>
<dbReference type="PANTHER" id="PTHR34284:SF1">
    <property type="entry name" value="FG-GAP REPEAT-CONTAINING PROTEIN"/>
    <property type="match status" value="1"/>
</dbReference>
<keyword evidence="1" id="KW-0472">Membrane</keyword>
<keyword evidence="1" id="KW-0812">Transmembrane</keyword>
<comment type="caution">
    <text evidence="2">The sequence shown here is derived from an EMBL/GenBank/DDBJ whole genome shotgun (WGS) entry which is preliminary data.</text>
</comment>
<protein>
    <recommendedName>
        <fullName evidence="4">FG-GAP repeat-containing protein</fullName>
    </recommendedName>
</protein>
<organism evidence="2 3">
    <name type="scientific">Entamoeba histolytica</name>
    <dbReference type="NCBI Taxonomy" id="5759"/>
    <lineage>
        <taxon>Eukaryota</taxon>
        <taxon>Amoebozoa</taxon>
        <taxon>Evosea</taxon>
        <taxon>Archamoebae</taxon>
        <taxon>Mastigamoebida</taxon>
        <taxon>Entamoebidae</taxon>
        <taxon>Entamoeba</taxon>
    </lineage>
</organism>
<dbReference type="VEuPathDB" id="AmoebaDB:EHI7A_049760"/>
<dbReference type="SUPFAM" id="SSF69318">
    <property type="entry name" value="Integrin alpha N-terminal domain"/>
    <property type="match status" value="1"/>
</dbReference>
<dbReference type="VEuPathDB" id="AmoebaDB:KM1_095340"/>
<dbReference type="VEuPathDB" id="AmoebaDB:EHI5A_079270"/>
<dbReference type="VEuPathDB" id="AmoebaDB:EHI_007970"/>
<dbReference type="PANTHER" id="PTHR34284">
    <property type="entry name" value="FG-GAP REPEAT-CONTAINING PROTEIN"/>
    <property type="match status" value="1"/>
</dbReference>
<dbReference type="InterPro" id="IPR028994">
    <property type="entry name" value="Integrin_alpha_N"/>
</dbReference>
<dbReference type="AlphaFoldDB" id="A0A5K1UGL2"/>
<dbReference type="VEuPathDB" id="AmoebaDB:EHI8A_141660"/>
<dbReference type="InterPro" id="IPR014756">
    <property type="entry name" value="Ig_E-set"/>
</dbReference>
<dbReference type="EMBL" id="BDEQ01000001">
    <property type="protein sequence ID" value="GAT93826.1"/>
    <property type="molecule type" value="Genomic_DNA"/>
</dbReference>
<reference evidence="2 3" key="1">
    <citation type="submission" date="2016-05" db="EMBL/GenBank/DDBJ databases">
        <title>First whole genome sequencing of Entamoeba histolytica HM1:IMSS-clone-6.</title>
        <authorList>
            <person name="Mukherjee Avik.K."/>
            <person name="Izumyama S."/>
            <person name="Nakada-Tsukui K."/>
            <person name="Nozaki T."/>
        </authorList>
    </citation>
    <scope>NUCLEOTIDE SEQUENCE [LARGE SCALE GENOMIC DNA]</scope>
    <source>
        <strain evidence="2 3">HM1:IMSS clone 6</strain>
    </source>
</reference>
<name>A0A5K1UGL2_ENTHI</name>
<evidence type="ECO:0000313" key="2">
    <source>
        <dbReference type="EMBL" id="GAT93826.1"/>
    </source>
</evidence>
<feature type="transmembrane region" description="Helical" evidence="1">
    <location>
        <begin position="595"/>
        <end position="619"/>
    </location>
</feature>
<gene>
    <name evidence="2" type="ORF">CL6EHI_007970</name>
</gene>
<evidence type="ECO:0008006" key="4">
    <source>
        <dbReference type="Google" id="ProtNLM"/>
    </source>
</evidence>
<sequence>MNTIKWIILIFCFAGWYYLVHHQRVSDLELIFKYKYSGNPTSELNAVPIITDIDGDGINDIVLAPFASKKLSMYSVKKGSLELKKEVNLPEKSFPIYITSGYDKKYDNTEKRSQIIIVIMRDFEVICFNPDLTIRWRQNYYKSKAKAYVQEVSAIVVPYDIQTKYQGAVIVAFRTSYDEMLSGNRADKEFEEDFRVTLQQTFEEQKEDLINDDFDPEDMLKEHMNYYAFSTKDGQVIWQHETDEKDEYLELIEQNTDEIEKYKKFKIFSSFTEEFGEIQWHEFHDAVFQNMPHQWTSYYDTKIIPSHFARDMVNNPTQLINPKTKDIKYPYNSFDLIKNPNVFVAHQKNGIEVIHLFTGKPLLHVSLSSTTMSSASAFADIDGDDSLDEVFTHQFAHTLDYSRVDDDISCQVQAMTMGSFKFLFSQNACTKARRFDLLRRKQENVEVIILPPLLVPNQEIAHDGRPKFDIILLNNLGLMTSVSNNGALKWQAEVQSYWDLEEKNAKTFKPSIVSFKFTYGKNETDPFIVSQGSRFVNVVDLNGNVIAKKEFDHICKPIMPPVFGDVNNDKKNDIVIVTDDHIMAYKMEVVPSVEFLPICIASLIILISYNIYIVAINYYKKLE</sequence>
<dbReference type="SUPFAM" id="SSF81296">
    <property type="entry name" value="E set domains"/>
    <property type="match status" value="1"/>
</dbReference>
<dbReference type="Proteomes" id="UP000078387">
    <property type="component" value="Unassembled WGS sequence"/>
</dbReference>
<evidence type="ECO:0000313" key="3">
    <source>
        <dbReference type="Proteomes" id="UP000078387"/>
    </source>
</evidence>